<dbReference type="AlphaFoldDB" id="A0A1I2PLC5"/>
<feature type="transmembrane region" description="Helical" evidence="9">
    <location>
        <begin position="135"/>
        <end position="152"/>
    </location>
</feature>
<dbReference type="OrthoDB" id="9806127at2"/>
<evidence type="ECO:0000313" key="13">
    <source>
        <dbReference type="Proteomes" id="UP000198897"/>
    </source>
</evidence>
<reference evidence="13" key="1">
    <citation type="submission" date="2016-10" db="EMBL/GenBank/DDBJ databases">
        <authorList>
            <person name="Varghese N."/>
            <person name="Submissions S."/>
        </authorList>
    </citation>
    <scope>NUCLEOTIDE SEQUENCE [LARGE SCALE GENOMIC DNA]</scope>
    <source>
        <strain evidence="13">FP5</strain>
    </source>
</reference>
<dbReference type="InterPro" id="IPR014216">
    <property type="entry name" value="ABC_transptr_CydD"/>
</dbReference>
<evidence type="ECO:0000256" key="8">
    <source>
        <dbReference type="ARBA" id="ARBA00023136"/>
    </source>
</evidence>
<keyword evidence="5" id="KW-0547">Nucleotide-binding</keyword>
<evidence type="ECO:0000259" key="11">
    <source>
        <dbReference type="PROSITE" id="PS50929"/>
    </source>
</evidence>
<keyword evidence="13" id="KW-1185">Reference proteome</keyword>
<dbReference type="GO" id="GO:0042883">
    <property type="term" value="P:cysteine transport"/>
    <property type="evidence" value="ECO:0007669"/>
    <property type="project" value="InterPro"/>
</dbReference>
<evidence type="ECO:0000256" key="1">
    <source>
        <dbReference type="ARBA" id="ARBA00004651"/>
    </source>
</evidence>
<keyword evidence="7 9" id="KW-1133">Transmembrane helix</keyword>
<sequence length="579" mass="63833">MKHLSKLAFGQRKVILALFIISLIIGGTIIGQAYFFVAIVDRIFLEQQSFQEIVPLLAGLLLVLAGRAGFTWLHGRTGVKMAARAKSHFRQAIIKKFSRNPIQASLKGQSGRKVSVLMDSVDEIDGYFSNYVPQMIQTAVIPLMILIVVFTQHIYSGLIMLITAPFIPFFMAIVGVMTKKKSEEQMEKLSAFSGKFLDTLQGLTTLKLFGRAQKQKDEIEKSSLGFRDATMGVLKVAFISSLMLEFISMLSIGLIALEIAIRLVVYESIPFFSAFFILVLAPEFYLTLKDFGSAFHTGRGSSGAANQLAEELSETESYVEWGEEKLSAGSNPPFLELENVHFSYGKEEGLFALENIQATIPAYSQTAIVGRSGSGKSTLLHVVAGLIQPSEGQVKVNGEVLSFYQEHEWFKEVSYISQHPYLFSGTIAENIAIGGRGDHTMNDIKAAAQRAGIAELIESLERGYETPVGEAGRGLSGGEKQRLAIARAFLKRPSVILFDEPTTGLDLKTERILQESMKELSKTSTVITVAHRLHTIKNADQILFLDQGNLAALGPHEVLMERHPEYKEMVRLQQGGTPA</sequence>
<dbReference type="PROSITE" id="PS50929">
    <property type="entry name" value="ABC_TM1F"/>
    <property type="match status" value="1"/>
</dbReference>
<comment type="subcellular location">
    <subcellularLocation>
        <location evidence="1">Cell membrane</location>
        <topology evidence="1">Multi-pass membrane protein</topology>
    </subcellularLocation>
</comment>
<dbReference type="InterPro" id="IPR027417">
    <property type="entry name" value="P-loop_NTPase"/>
</dbReference>
<feature type="transmembrane region" description="Helical" evidence="9">
    <location>
        <begin position="269"/>
        <end position="288"/>
    </location>
</feature>
<dbReference type="PANTHER" id="PTHR24221">
    <property type="entry name" value="ATP-BINDING CASSETTE SUB-FAMILY B"/>
    <property type="match status" value="1"/>
</dbReference>
<dbReference type="PROSITE" id="PS50893">
    <property type="entry name" value="ABC_TRANSPORTER_2"/>
    <property type="match status" value="1"/>
</dbReference>
<dbReference type="CDD" id="cd18584">
    <property type="entry name" value="ABC_6TM_AarD_CydD"/>
    <property type="match status" value="1"/>
</dbReference>
<dbReference type="NCBIfam" id="TIGR02857">
    <property type="entry name" value="CydD"/>
    <property type="match status" value="1"/>
</dbReference>
<dbReference type="SUPFAM" id="SSF52540">
    <property type="entry name" value="P-loop containing nucleoside triphosphate hydrolases"/>
    <property type="match status" value="1"/>
</dbReference>
<dbReference type="Pfam" id="PF00005">
    <property type="entry name" value="ABC_tran"/>
    <property type="match status" value="1"/>
</dbReference>
<dbReference type="InterPro" id="IPR011527">
    <property type="entry name" value="ABC1_TM_dom"/>
</dbReference>
<evidence type="ECO:0000256" key="3">
    <source>
        <dbReference type="ARBA" id="ARBA00022475"/>
    </source>
</evidence>
<evidence type="ECO:0000256" key="2">
    <source>
        <dbReference type="ARBA" id="ARBA00022448"/>
    </source>
</evidence>
<dbReference type="GO" id="GO:0016887">
    <property type="term" value="F:ATP hydrolysis activity"/>
    <property type="evidence" value="ECO:0007669"/>
    <property type="project" value="InterPro"/>
</dbReference>
<feature type="transmembrane region" description="Helical" evidence="9">
    <location>
        <begin position="14"/>
        <end position="36"/>
    </location>
</feature>
<dbReference type="RefSeq" id="WP_089752608.1">
    <property type="nucleotide sequence ID" value="NZ_FOOG01000026.1"/>
</dbReference>
<feature type="transmembrane region" description="Helical" evidence="9">
    <location>
        <begin position="236"/>
        <end position="257"/>
    </location>
</feature>
<proteinExistence type="predicted"/>
<gene>
    <name evidence="12" type="ORF">SAMN05216353_12633</name>
</gene>
<dbReference type="Gene3D" id="3.40.50.300">
    <property type="entry name" value="P-loop containing nucleotide triphosphate hydrolases"/>
    <property type="match status" value="1"/>
</dbReference>
<dbReference type="EMBL" id="FOOG01000026">
    <property type="protein sequence ID" value="SFG17025.1"/>
    <property type="molecule type" value="Genomic_DNA"/>
</dbReference>
<dbReference type="Proteomes" id="UP000198897">
    <property type="component" value="Unassembled WGS sequence"/>
</dbReference>
<evidence type="ECO:0000256" key="4">
    <source>
        <dbReference type="ARBA" id="ARBA00022692"/>
    </source>
</evidence>
<feature type="transmembrane region" description="Helical" evidence="9">
    <location>
        <begin position="56"/>
        <end position="74"/>
    </location>
</feature>
<dbReference type="Gene3D" id="1.20.1560.10">
    <property type="entry name" value="ABC transporter type 1, transmembrane domain"/>
    <property type="match status" value="1"/>
</dbReference>
<dbReference type="GO" id="GO:0005524">
    <property type="term" value="F:ATP binding"/>
    <property type="evidence" value="ECO:0007669"/>
    <property type="project" value="UniProtKB-KW"/>
</dbReference>
<organism evidence="12 13">
    <name type="scientific">Halobacillus alkaliphilus</name>
    <dbReference type="NCBI Taxonomy" id="396056"/>
    <lineage>
        <taxon>Bacteria</taxon>
        <taxon>Bacillati</taxon>
        <taxon>Bacillota</taxon>
        <taxon>Bacilli</taxon>
        <taxon>Bacillales</taxon>
        <taxon>Bacillaceae</taxon>
        <taxon>Halobacillus</taxon>
    </lineage>
</organism>
<evidence type="ECO:0000256" key="6">
    <source>
        <dbReference type="ARBA" id="ARBA00022840"/>
    </source>
</evidence>
<dbReference type="GO" id="GO:0005886">
    <property type="term" value="C:plasma membrane"/>
    <property type="evidence" value="ECO:0007669"/>
    <property type="project" value="UniProtKB-SubCell"/>
</dbReference>
<feature type="domain" description="ABC transporter" evidence="10">
    <location>
        <begin position="335"/>
        <end position="572"/>
    </location>
</feature>
<dbReference type="GO" id="GO:0140359">
    <property type="term" value="F:ABC-type transporter activity"/>
    <property type="evidence" value="ECO:0007669"/>
    <property type="project" value="InterPro"/>
</dbReference>
<evidence type="ECO:0000313" key="12">
    <source>
        <dbReference type="EMBL" id="SFG17025.1"/>
    </source>
</evidence>
<dbReference type="InterPro" id="IPR003439">
    <property type="entry name" value="ABC_transporter-like_ATP-bd"/>
</dbReference>
<keyword evidence="8 9" id="KW-0472">Membrane</keyword>
<keyword evidence="6 12" id="KW-0067">ATP-binding</keyword>
<protein>
    <submittedName>
        <fullName evidence="12">ATP-binding cassette, subfamily C, CydD</fullName>
    </submittedName>
</protein>
<dbReference type="InterPro" id="IPR039421">
    <property type="entry name" value="Type_1_exporter"/>
</dbReference>
<dbReference type="InterPro" id="IPR017871">
    <property type="entry name" value="ABC_transporter-like_CS"/>
</dbReference>
<dbReference type="FunFam" id="3.40.50.300:FF:000221">
    <property type="entry name" value="Multidrug ABC transporter ATP-binding protein"/>
    <property type="match status" value="1"/>
</dbReference>
<dbReference type="InterPro" id="IPR003593">
    <property type="entry name" value="AAA+_ATPase"/>
</dbReference>
<evidence type="ECO:0000256" key="7">
    <source>
        <dbReference type="ARBA" id="ARBA00022989"/>
    </source>
</evidence>
<dbReference type="SUPFAM" id="SSF90123">
    <property type="entry name" value="ABC transporter transmembrane region"/>
    <property type="match status" value="1"/>
</dbReference>
<dbReference type="PANTHER" id="PTHR24221:SF590">
    <property type="entry name" value="COMPONENT LINKED WITH THE ASSEMBLY OF CYTOCHROME' TRANSPORT TRANSMEMBRANE ATP-BINDING PROTEIN ABC TRANSPORTER CYDD-RELATED"/>
    <property type="match status" value="1"/>
</dbReference>
<accession>A0A1I2PLC5</accession>
<evidence type="ECO:0000256" key="9">
    <source>
        <dbReference type="SAM" id="Phobius"/>
    </source>
</evidence>
<keyword evidence="2" id="KW-0813">Transport</keyword>
<name>A0A1I2PLC5_9BACI</name>
<evidence type="ECO:0000259" key="10">
    <source>
        <dbReference type="PROSITE" id="PS50893"/>
    </source>
</evidence>
<evidence type="ECO:0000256" key="5">
    <source>
        <dbReference type="ARBA" id="ARBA00022741"/>
    </source>
</evidence>
<keyword evidence="4 9" id="KW-0812">Transmembrane</keyword>
<keyword evidence="3" id="KW-1003">Cell membrane</keyword>
<feature type="domain" description="ABC transmembrane type-1" evidence="11">
    <location>
        <begin position="16"/>
        <end position="300"/>
    </location>
</feature>
<dbReference type="Pfam" id="PF00664">
    <property type="entry name" value="ABC_membrane"/>
    <property type="match status" value="1"/>
</dbReference>
<dbReference type="PROSITE" id="PS00211">
    <property type="entry name" value="ABC_TRANSPORTER_1"/>
    <property type="match status" value="1"/>
</dbReference>
<dbReference type="SMART" id="SM00382">
    <property type="entry name" value="AAA"/>
    <property type="match status" value="1"/>
</dbReference>
<dbReference type="InterPro" id="IPR036640">
    <property type="entry name" value="ABC1_TM_sf"/>
</dbReference>
<feature type="transmembrane region" description="Helical" evidence="9">
    <location>
        <begin position="158"/>
        <end position="178"/>
    </location>
</feature>